<dbReference type="EMBL" id="JAKKSL010000005">
    <property type="protein sequence ID" value="MCI2285446.1"/>
    <property type="molecule type" value="Genomic_DNA"/>
</dbReference>
<proteinExistence type="predicted"/>
<feature type="domain" description="Fungal lipase-type" evidence="3">
    <location>
        <begin position="8"/>
        <end position="76"/>
    </location>
</feature>
<keyword evidence="5" id="KW-1185">Reference proteome</keyword>
<sequence>MAKHNPSCLHVIGHSLGGAIAELTAIWASARGIKTKLYTFGAPRVVLTNSIHSAAMNVDHYRVTHGADPVPCVPVWPFTHTVGEYQTAMNGGSFFALSAHSMAKSAPGYVNTVNAYKDYRSMDSALKTLHYKHTVLKYEQRHNASFSQRRQQIITDALITLLKKSGQYALIPGKLQRVLACPFMMY</sequence>
<keyword evidence="2" id="KW-0378">Hydrolase</keyword>
<dbReference type="Gene3D" id="3.40.50.1820">
    <property type="entry name" value="alpha/beta hydrolase"/>
    <property type="match status" value="1"/>
</dbReference>
<evidence type="ECO:0000313" key="4">
    <source>
        <dbReference type="EMBL" id="MCI2285446.1"/>
    </source>
</evidence>
<dbReference type="Pfam" id="PF01764">
    <property type="entry name" value="Lipase_3"/>
    <property type="match status" value="1"/>
</dbReference>
<dbReference type="InterPro" id="IPR051299">
    <property type="entry name" value="AB_hydrolase_lip/est"/>
</dbReference>
<gene>
    <name evidence="4" type="ORF">L3081_21205</name>
</gene>
<evidence type="ECO:0000256" key="1">
    <source>
        <dbReference type="ARBA" id="ARBA00022729"/>
    </source>
</evidence>
<evidence type="ECO:0000259" key="3">
    <source>
        <dbReference type="Pfam" id="PF01764"/>
    </source>
</evidence>
<dbReference type="SUPFAM" id="SSF53474">
    <property type="entry name" value="alpha/beta-Hydrolases"/>
    <property type="match status" value="1"/>
</dbReference>
<dbReference type="PANTHER" id="PTHR46640">
    <property type="entry name" value="TRIACYLGLYCEROL LIPASE, PUTATIVE (AFU_ORTHOLOGUE AFUA_6G06510)-RELATED"/>
    <property type="match status" value="1"/>
</dbReference>
<dbReference type="RefSeq" id="WP_242288531.1">
    <property type="nucleotide sequence ID" value="NZ_JAKKSL010000005.1"/>
</dbReference>
<dbReference type="PANTHER" id="PTHR46640:SF1">
    <property type="entry name" value="FUNGAL LIPASE-LIKE DOMAIN-CONTAINING PROTEIN-RELATED"/>
    <property type="match status" value="1"/>
</dbReference>
<dbReference type="Proteomes" id="UP001139646">
    <property type="component" value="Unassembled WGS sequence"/>
</dbReference>
<reference evidence="4" key="1">
    <citation type="submission" date="2022-01" db="EMBL/GenBank/DDBJ databases">
        <title>Colwellia maritima, isolated from seawater.</title>
        <authorList>
            <person name="Kristyanto S."/>
            <person name="Jung J."/>
            <person name="Jeon C.O."/>
        </authorList>
    </citation>
    <scope>NUCLEOTIDE SEQUENCE</scope>
    <source>
        <strain evidence="4">MSW7</strain>
    </source>
</reference>
<protein>
    <recommendedName>
        <fullName evidence="3">Fungal lipase-type domain-containing protein</fullName>
    </recommendedName>
</protein>
<dbReference type="InterPro" id="IPR029058">
    <property type="entry name" value="AB_hydrolase_fold"/>
</dbReference>
<comment type="caution">
    <text evidence="4">The sequence shown here is derived from an EMBL/GenBank/DDBJ whole genome shotgun (WGS) entry which is preliminary data.</text>
</comment>
<keyword evidence="1" id="KW-0732">Signal</keyword>
<evidence type="ECO:0000256" key="2">
    <source>
        <dbReference type="ARBA" id="ARBA00022801"/>
    </source>
</evidence>
<organism evidence="4 5">
    <name type="scientific">Colwellia maritima</name>
    <dbReference type="NCBI Taxonomy" id="2912588"/>
    <lineage>
        <taxon>Bacteria</taxon>
        <taxon>Pseudomonadati</taxon>
        <taxon>Pseudomonadota</taxon>
        <taxon>Gammaproteobacteria</taxon>
        <taxon>Alteromonadales</taxon>
        <taxon>Colwelliaceae</taxon>
        <taxon>Colwellia</taxon>
    </lineage>
</organism>
<evidence type="ECO:0000313" key="5">
    <source>
        <dbReference type="Proteomes" id="UP001139646"/>
    </source>
</evidence>
<accession>A0ABS9X7I2</accession>
<name>A0ABS9X7I2_9GAMM</name>
<dbReference type="InterPro" id="IPR002921">
    <property type="entry name" value="Fungal_lipase-type"/>
</dbReference>